<dbReference type="Pfam" id="PF13356">
    <property type="entry name" value="Arm-DNA-bind_3"/>
    <property type="match status" value="1"/>
</dbReference>
<evidence type="ECO:0000256" key="4">
    <source>
        <dbReference type="ARBA" id="ARBA00023172"/>
    </source>
</evidence>
<dbReference type="PANTHER" id="PTHR30629">
    <property type="entry name" value="PROPHAGE INTEGRASE"/>
    <property type="match status" value="1"/>
</dbReference>
<reference evidence="8 9" key="1">
    <citation type="submission" date="2019-03" db="EMBL/GenBank/DDBJ databases">
        <title>Genomic analyses of the natural microbiome of Caenorhabditis elegans.</title>
        <authorList>
            <person name="Samuel B."/>
        </authorList>
    </citation>
    <scope>NUCLEOTIDE SEQUENCE [LARGE SCALE GENOMIC DNA]</scope>
    <source>
        <strain evidence="8 9">JUb89</strain>
    </source>
</reference>
<evidence type="ECO:0000259" key="7">
    <source>
        <dbReference type="PROSITE" id="PS51900"/>
    </source>
</evidence>
<dbReference type="InterPro" id="IPR050808">
    <property type="entry name" value="Phage_Integrase"/>
</dbReference>
<dbReference type="InterPro" id="IPR011010">
    <property type="entry name" value="DNA_brk_join_enz"/>
</dbReference>
<keyword evidence="2" id="KW-0229">DNA integration</keyword>
<comment type="caution">
    <text evidence="8">The sequence shown here is derived from an EMBL/GenBank/DDBJ whole genome shotgun (WGS) entry which is preliminary data.</text>
</comment>
<dbReference type="Gene3D" id="3.30.160.390">
    <property type="entry name" value="Integrase, DNA-binding domain"/>
    <property type="match status" value="1"/>
</dbReference>
<keyword evidence="9" id="KW-1185">Reference proteome</keyword>
<dbReference type="InterPro" id="IPR013762">
    <property type="entry name" value="Integrase-like_cat_sf"/>
</dbReference>
<evidence type="ECO:0000313" key="8">
    <source>
        <dbReference type="EMBL" id="TCM62286.1"/>
    </source>
</evidence>
<dbReference type="GO" id="GO:0015074">
    <property type="term" value="P:DNA integration"/>
    <property type="evidence" value="ECO:0007669"/>
    <property type="project" value="UniProtKB-KW"/>
</dbReference>
<dbReference type="PANTHER" id="PTHR30629:SF2">
    <property type="entry name" value="PROPHAGE INTEGRASE INTS-RELATED"/>
    <property type="match status" value="1"/>
</dbReference>
<name>A0A4R1XGI6_ACICA</name>
<dbReference type="SUPFAM" id="SSF56349">
    <property type="entry name" value="DNA breaking-rejoining enzymes"/>
    <property type="match status" value="1"/>
</dbReference>
<dbReference type="GO" id="GO:0006310">
    <property type="term" value="P:DNA recombination"/>
    <property type="evidence" value="ECO:0007669"/>
    <property type="project" value="UniProtKB-KW"/>
</dbReference>
<dbReference type="Pfam" id="PF00589">
    <property type="entry name" value="Phage_integrase"/>
    <property type="match status" value="1"/>
</dbReference>
<dbReference type="Gene3D" id="1.10.443.10">
    <property type="entry name" value="Intergrase catalytic core"/>
    <property type="match status" value="1"/>
</dbReference>
<organism evidence="8 9">
    <name type="scientific">Acinetobacter calcoaceticus</name>
    <dbReference type="NCBI Taxonomy" id="471"/>
    <lineage>
        <taxon>Bacteria</taxon>
        <taxon>Pseudomonadati</taxon>
        <taxon>Pseudomonadota</taxon>
        <taxon>Gammaproteobacteria</taxon>
        <taxon>Moraxellales</taxon>
        <taxon>Moraxellaceae</taxon>
        <taxon>Acinetobacter</taxon>
        <taxon>Acinetobacter calcoaceticus/baumannii complex</taxon>
    </lineage>
</organism>
<dbReference type="GO" id="GO:0003677">
    <property type="term" value="F:DNA binding"/>
    <property type="evidence" value="ECO:0007669"/>
    <property type="project" value="UniProtKB-UniRule"/>
</dbReference>
<sequence>MTQAIYRDSELIGFAIRINTTCKTYIVEKKVLGKAIRSTIGLHGNLTLAQAREIAREKLSQMAQGINPNEQKRKAISDEQAKTDLQRSKPTLLQAYDTYLEFKQLKPRSIEDYDKSVKVYFKEWNDLKLDAITRTMIQAKHAELSKSSKAQANLAMRVFRAIYNFSVEHYLGDDDKPILDAQNPTKTLNAKKTWNKIRRRKTYINEDQLPDWIKAVLEYEDRGQQLETNRDFLLTLILTGFRRQECESIAWKDVDLKYGRITSVDPKNGEPHTLPMGEFLLATMKKRRRQISGGWVFPSAKSASGHIVNISKVRQKINSACSVKFSFHDLRRTFGSIAENLDYGRYTIKRLLNHKEDDDRDVTAGYIQVSERKLREAMNEIEKTVLVEYRDVLLAELT</sequence>
<proteinExistence type="inferred from homology"/>
<feature type="domain" description="Tyr recombinase" evidence="6">
    <location>
        <begin position="199"/>
        <end position="379"/>
    </location>
</feature>
<evidence type="ECO:0000256" key="5">
    <source>
        <dbReference type="PROSITE-ProRule" id="PRU01248"/>
    </source>
</evidence>
<dbReference type="Proteomes" id="UP000294963">
    <property type="component" value="Unassembled WGS sequence"/>
</dbReference>
<dbReference type="InterPro" id="IPR044068">
    <property type="entry name" value="CB"/>
</dbReference>
<dbReference type="CDD" id="cd00796">
    <property type="entry name" value="INT_Rci_Hp1_C"/>
    <property type="match status" value="1"/>
</dbReference>
<dbReference type="PROSITE" id="PS51898">
    <property type="entry name" value="TYR_RECOMBINASE"/>
    <property type="match status" value="1"/>
</dbReference>
<evidence type="ECO:0000313" key="9">
    <source>
        <dbReference type="Proteomes" id="UP000294963"/>
    </source>
</evidence>
<feature type="domain" description="Core-binding (CB)" evidence="7">
    <location>
        <begin position="90"/>
        <end position="167"/>
    </location>
</feature>
<dbReference type="InterPro" id="IPR010998">
    <property type="entry name" value="Integrase_recombinase_N"/>
</dbReference>
<evidence type="ECO:0000259" key="6">
    <source>
        <dbReference type="PROSITE" id="PS51898"/>
    </source>
</evidence>
<dbReference type="InterPro" id="IPR025166">
    <property type="entry name" value="Integrase_DNA_bind_dom"/>
</dbReference>
<keyword evidence="4" id="KW-0233">DNA recombination</keyword>
<keyword evidence="3 5" id="KW-0238">DNA-binding</keyword>
<gene>
    <name evidence="8" type="ORF">EC844_12514</name>
</gene>
<evidence type="ECO:0000256" key="3">
    <source>
        <dbReference type="ARBA" id="ARBA00023125"/>
    </source>
</evidence>
<dbReference type="PROSITE" id="PS51900">
    <property type="entry name" value="CB"/>
    <property type="match status" value="1"/>
</dbReference>
<dbReference type="InterPro" id="IPR038488">
    <property type="entry name" value="Integrase_DNA-bd_sf"/>
</dbReference>
<accession>A0A4R1XGI6</accession>
<dbReference type="EMBL" id="SLVJ01000025">
    <property type="protein sequence ID" value="TCM62286.1"/>
    <property type="molecule type" value="Genomic_DNA"/>
</dbReference>
<dbReference type="Gene3D" id="1.10.150.130">
    <property type="match status" value="1"/>
</dbReference>
<evidence type="ECO:0000256" key="1">
    <source>
        <dbReference type="ARBA" id="ARBA00008857"/>
    </source>
</evidence>
<evidence type="ECO:0000256" key="2">
    <source>
        <dbReference type="ARBA" id="ARBA00022908"/>
    </source>
</evidence>
<comment type="similarity">
    <text evidence="1">Belongs to the 'phage' integrase family.</text>
</comment>
<dbReference type="InterPro" id="IPR002104">
    <property type="entry name" value="Integrase_catalytic"/>
</dbReference>
<dbReference type="AlphaFoldDB" id="A0A4R1XGI6"/>
<protein>
    <submittedName>
        <fullName evidence="8">Site-specific recombinase XerD</fullName>
    </submittedName>
</protein>